<dbReference type="Proteomes" id="UP000184749">
    <property type="component" value="Plasmid pRgalIE4872a"/>
</dbReference>
<evidence type="ECO:0000256" key="1">
    <source>
        <dbReference type="ARBA" id="ARBA00022532"/>
    </source>
</evidence>
<dbReference type="Pfam" id="PF19045">
    <property type="entry name" value="Ligase_CoA_2"/>
    <property type="match status" value="1"/>
</dbReference>
<dbReference type="InterPro" id="IPR003781">
    <property type="entry name" value="CoA-bd"/>
</dbReference>
<dbReference type="Pfam" id="PF13549">
    <property type="entry name" value="ATP-grasp_5"/>
    <property type="match status" value="1"/>
</dbReference>
<dbReference type="Gene3D" id="3.40.50.720">
    <property type="entry name" value="NAD(P)-binding Rossmann-like Domain"/>
    <property type="match status" value="1"/>
</dbReference>
<protein>
    <submittedName>
        <fullName evidence="7">Acyl-CoA synthetase protein</fullName>
    </submittedName>
</protein>
<dbReference type="GO" id="GO:0006099">
    <property type="term" value="P:tricarboxylic acid cycle"/>
    <property type="evidence" value="ECO:0007669"/>
    <property type="project" value="UniProtKB-KW"/>
</dbReference>
<dbReference type="Pfam" id="PF13380">
    <property type="entry name" value="CoA_binding_2"/>
    <property type="match status" value="1"/>
</dbReference>
<evidence type="ECO:0000256" key="5">
    <source>
        <dbReference type="PROSITE-ProRule" id="PRU00409"/>
    </source>
</evidence>
<dbReference type="InterPro" id="IPR043938">
    <property type="entry name" value="Ligase_CoA_dom"/>
</dbReference>
<keyword evidence="2" id="KW-0436">Ligase</keyword>
<evidence type="ECO:0000256" key="3">
    <source>
        <dbReference type="ARBA" id="ARBA00022741"/>
    </source>
</evidence>
<evidence type="ECO:0000256" key="2">
    <source>
        <dbReference type="ARBA" id="ARBA00022598"/>
    </source>
</evidence>
<dbReference type="GO" id="GO:0046872">
    <property type="term" value="F:metal ion binding"/>
    <property type="evidence" value="ECO:0007669"/>
    <property type="project" value="InterPro"/>
</dbReference>
<evidence type="ECO:0000313" key="8">
    <source>
        <dbReference type="Proteomes" id="UP000184749"/>
    </source>
</evidence>
<gene>
    <name evidence="7" type="ORF">IE4872_PA00059</name>
</gene>
<keyword evidence="7" id="KW-0614">Plasmid</keyword>
<dbReference type="Gene3D" id="3.30.1490.20">
    <property type="entry name" value="ATP-grasp fold, A domain"/>
    <property type="match status" value="1"/>
</dbReference>
<dbReference type="InterPro" id="IPR036291">
    <property type="entry name" value="NAD(P)-bd_dom_sf"/>
</dbReference>
<dbReference type="GO" id="GO:0043758">
    <property type="term" value="F:acetate-CoA ligase (ADP-forming) activity"/>
    <property type="evidence" value="ECO:0007669"/>
    <property type="project" value="InterPro"/>
</dbReference>
<dbReference type="AlphaFoldDB" id="A0A1L5NPI2"/>
<feature type="domain" description="ATP-grasp" evidence="6">
    <location>
        <begin position="483"/>
        <end position="534"/>
    </location>
</feature>
<keyword evidence="4 5" id="KW-0067">ATP-binding</keyword>
<dbReference type="SUPFAM" id="SSF51735">
    <property type="entry name" value="NAD(P)-binding Rossmann-fold domains"/>
    <property type="match status" value="1"/>
</dbReference>
<proteinExistence type="predicted"/>
<dbReference type="InterPro" id="IPR013815">
    <property type="entry name" value="ATP_grasp_subdomain_1"/>
</dbReference>
<dbReference type="PANTHER" id="PTHR43334:SF1">
    <property type="entry name" value="3-HYDROXYPROPIONATE--COA LIGASE [ADP-FORMING]"/>
    <property type="match status" value="1"/>
</dbReference>
<dbReference type="EMBL" id="CP017102">
    <property type="protein sequence ID" value="APO69806.1"/>
    <property type="molecule type" value="Genomic_DNA"/>
</dbReference>
<keyword evidence="3 5" id="KW-0547">Nucleotide-binding</keyword>
<dbReference type="InterPro" id="IPR016102">
    <property type="entry name" value="Succinyl-CoA_synth-like"/>
</dbReference>
<reference evidence="7 8" key="1">
    <citation type="submission" date="2016-09" db="EMBL/GenBank/DDBJ databases">
        <title>The complete genome sequences of Rhizobium gallicum, symbiovars gallicum and phaseoli, symbionts associated to common bean (Phaseolus vulgaris).</title>
        <authorList>
            <person name="Bustos P."/>
            <person name="Santamaria R.I."/>
            <person name="Perez-Carrascal O.M."/>
            <person name="Juarez S."/>
            <person name="Lozano L."/>
            <person name="Martinez-Flores I."/>
            <person name="Martinez-Romero E."/>
            <person name="Cevallos M."/>
            <person name="Romero D."/>
            <person name="Davila G."/>
            <person name="Gonzalez V."/>
        </authorList>
    </citation>
    <scope>NUCLEOTIDE SEQUENCE [LARGE SCALE GENOMIC DNA]</scope>
    <source>
        <strain evidence="7 8">IE4872</strain>
        <plasmid evidence="8">prgalie4872a</plasmid>
    </source>
</reference>
<evidence type="ECO:0000313" key="7">
    <source>
        <dbReference type="EMBL" id="APO69806.1"/>
    </source>
</evidence>
<organism evidence="7 8">
    <name type="scientific">Rhizobium gallicum</name>
    <dbReference type="NCBI Taxonomy" id="56730"/>
    <lineage>
        <taxon>Bacteria</taxon>
        <taxon>Pseudomonadati</taxon>
        <taxon>Pseudomonadota</taxon>
        <taxon>Alphaproteobacteria</taxon>
        <taxon>Hyphomicrobiales</taxon>
        <taxon>Rhizobiaceae</taxon>
        <taxon>Rhizobium/Agrobacterium group</taxon>
        <taxon>Rhizobium</taxon>
    </lineage>
</organism>
<dbReference type="SUPFAM" id="SSF56059">
    <property type="entry name" value="Glutathione synthetase ATP-binding domain-like"/>
    <property type="match status" value="1"/>
</dbReference>
<dbReference type="OrthoDB" id="9807426at2"/>
<dbReference type="InterPro" id="IPR032875">
    <property type="entry name" value="Succ_CoA_lig_flav_dom"/>
</dbReference>
<dbReference type="SUPFAM" id="SSF52210">
    <property type="entry name" value="Succinyl-CoA synthetase domains"/>
    <property type="match status" value="2"/>
</dbReference>
<dbReference type="RefSeq" id="WP_074070525.1">
    <property type="nucleotide sequence ID" value="NZ_CP017102.1"/>
</dbReference>
<evidence type="ECO:0000256" key="4">
    <source>
        <dbReference type="ARBA" id="ARBA00022840"/>
    </source>
</evidence>
<geneLocation type="plasmid" evidence="8">
    <name>prgalie4872a</name>
</geneLocation>
<dbReference type="SMART" id="SM00881">
    <property type="entry name" value="CoA_binding"/>
    <property type="match status" value="1"/>
</dbReference>
<dbReference type="InterPro" id="IPR011761">
    <property type="entry name" value="ATP-grasp"/>
</dbReference>
<accession>A0A1L5NPI2</accession>
<dbReference type="PANTHER" id="PTHR43334">
    <property type="entry name" value="ACETATE--COA LIGASE [ADP-FORMING]"/>
    <property type="match status" value="1"/>
</dbReference>
<dbReference type="Gene3D" id="3.40.50.261">
    <property type="entry name" value="Succinyl-CoA synthetase domains"/>
    <property type="match status" value="2"/>
</dbReference>
<dbReference type="InterPro" id="IPR051538">
    <property type="entry name" value="Acyl-CoA_Synth/Transferase"/>
</dbReference>
<keyword evidence="1" id="KW-0816">Tricarboxylic acid cycle</keyword>
<dbReference type="Pfam" id="PF13607">
    <property type="entry name" value="Succ_CoA_lig"/>
    <property type="match status" value="1"/>
</dbReference>
<evidence type="ECO:0000259" key="6">
    <source>
        <dbReference type="PROSITE" id="PS50975"/>
    </source>
</evidence>
<dbReference type="GO" id="GO:0005524">
    <property type="term" value="F:ATP binding"/>
    <property type="evidence" value="ECO:0007669"/>
    <property type="project" value="UniProtKB-UniRule"/>
</dbReference>
<dbReference type="Gene3D" id="3.30.470.20">
    <property type="entry name" value="ATP-grasp fold, B domain"/>
    <property type="match status" value="1"/>
</dbReference>
<sequence length="684" mass="71762">MDASSKELDTGLKGLFNPRSVAVIGASSTPGKWGFEYARQLLGGASNRDVYLVNQRGEMIHGQQSYPSVSALPVGAELAVICVPAMHVQRAVDEALDAGTRYFVCVTAGFKESGEEGCRLENEMCDRIRAAGARLVGPNCVGLYDAAAGLSCTAFWDLPPGDIGIISQSGGVIVDLGTRLPREGLGISRAVSVGNQADLTVAEFIESFALDPSTRVITAYIEEFREGRRLFEAVEYARSLGKEVILVAPRASDAVGRSVASHTGSMTSNEDVLVSTCADLDVVRVRGLGDLLLAIRGLSAPAQARGRRVAVLADGGGSATLGTDAVVAEGLEVPQFSETLVSKLKEIAPDSGVGNPVDLVGALDLAVFEPVIRQIAASGEIDAILLNGAFNNVAGAPAESEQAVADKIRTVCSDAGIALTVASMMTEEPAMVALANKRVPVFDFPAEAARALELSRNRVPNRSLTFNDVASLFAGSTDYLSSREALGSAGISFSKALYAGNADEAAKAAQQIGYPVVLKALGSLHKSDSGAVVLGILDEQTLRNKVEILSANLRPKGFSVEEMISEKDGIELLIGGVRDPAFGSTVVVAAGGTKTEIWRDRAVALAPVRKDAALRLLKSLRIAPLFGGFRGSSKIDLEKVAEAIAAMSRFMAEHKNVLEAEINPLIVGAERCVAVDARIVTRDA</sequence>
<dbReference type="PROSITE" id="PS50975">
    <property type="entry name" value="ATP_GRASP"/>
    <property type="match status" value="1"/>
</dbReference>
<name>A0A1L5NPI2_9HYPH</name>